<evidence type="ECO:0000313" key="1">
    <source>
        <dbReference type="EMBL" id="PRD47467.1"/>
    </source>
</evidence>
<protein>
    <submittedName>
        <fullName evidence="1">Uncharacterized protein</fullName>
    </submittedName>
</protein>
<dbReference type="EMBL" id="PVBQ01000006">
    <property type="protein sequence ID" value="PRD47467.1"/>
    <property type="molecule type" value="Genomic_DNA"/>
</dbReference>
<proteinExistence type="predicted"/>
<dbReference type="AlphaFoldDB" id="A0A2S9J3V8"/>
<dbReference type="Proteomes" id="UP000239711">
    <property type="component" value="Unassembled WGS sequence"/>
</dbReference>
<organism evidence="1 2">
    <name type="scientific">Sphingobacterium haloxyli</name>
    <dbReference type="NCBI Taxonomy" id="2100533"/>
    <lineage>
        <taxon>Bacteria</taxon>
        <taxon>Pseudomonadati</taxon>
        <taxon>Bacteroidota</taxon>
        <taxon>Sphingobacteriia</taxon>
        <taxon>Sphingobacteriales</taxon>
        <taxon>Sphingobacteriaceae</taxon>
        <taxon>Sphingobacterium</taxon>
    </lineage>
</organism>
<gene>
    <name evidence="1" type="ORF">C5745_09085</name>
</gene>
<accession>A0A2S9J3V8</accession>
<dbReference type="RefSeq" id="WP_105716689.1">
    <property type="nucleotide sequence ID" value="NZ_PVBQ01000006.1"/>
</dbReference>
<evidence type="ECO:0000313" key="2">
    <source>
        <dbReference type="Proteomes" id="UP000239711"/>
    </source>
</evidence>
<sequence>MSISNNNNNQQDSLLGDLEKTIIINQLMGAPFSERDEQWRDHFLSHIDGANLKLGEPEVAISKDGFPYIQLQTVAAGESFQAFVIKNQLNTILDQGFGIAINAHLQQPDWIFSYGDVVNLKLNGSFYSDKSVFSNSKEYLGIDKDEEILVGQPAEEIFPNFLRRQIREFLRYSGVKNPKIMLIARNYTDEERASQDLVFNIIPAQFQSEKDFNAIMNTIQWFLPKHYSFFGVDELAIENGFQPL</sequence>
<dbReference type="OrthoDB" id="7564910at2"/>
<name>A0A2S9J3V8_9SPHI</name>
<reference evidence="1 2" key="1">
    <citation type="submission" date="2018-02" db="EMBL/GenBank/DDBJ databases">
        <title>The draft genome of Sphingobacterium sp. 5JN-11.</title>
        <authorList>
            <person name="Liu L."/>
            <person name="Li L."/>
            <person name="Liang L."/>
            <person name="Zhang X."/>
            <person name="Wang T."/>
        </authorList>
    </citation>
    <scope>NUCLEOTIDE SEQUENCE [LARGE SCALE GENOMIC DNA]</scope>
    <source>
        <strain evidence="1 2">5JN-11</strain>
    </source>
</reference>
<keyword evidence="2" id="KW-1185">Reference proteome</keyword>
<comment type="caution">
    <text evidence="1">The sequence shown here is derived from an EMBL/GenBank/DDBJ whole genome shotgun (WGS) entry which is preliminary data.</text>
</comment>